<proteinExistence type="predicted"/>
<name>A0ABS4XD88_9MICC</name>
<dbReference type="RefSeq" id="WP_209996501.1">
    <property type="nucleotide sequence ID" value="NZ_BAAAJY010000007.1"/>
</dbReference>
<evidence type="ECO:0000313" key="2">
    <source>
        <dbReference type="Proteomes" id="UP001296993"/>
    </source>
</evidence>
<accession>A0ABS4XD88</accession>
<dbReference type="EMBL" id="JAGIOF010000001">
    <property type="protein sequence ID" value="MBP2385629.1"/>
    <property type="molecule type" value="Genomic_DNA"/>
</dbReference>
<dbReference type="Pfam" id="PF20118">
    <property type="entry name" value="DUF6508"/>
    <property type="match status" value="1"/>
</dbReference>
<keyword evidence="2" id="KW-1185">Reference proteome</keyword>
<organism evidence="1 2">
    <name type="scientific">Paeniglutamicibacter kerguelensis</name>
    <dbReference type="NCBI Taxonomy" id="254788"/>
    <lineage>
        <taxon>Bacteria</taxon>
        <taxon>Bacillati</taxon>
        <taxon>Actinomycetota</taxon>
        <taxon>Actinomycetes</taxon>
        <taxon>Micrococcales</taxon>
        <taxon>Micrococcaceae</taxon>
        <taxon>Paeniglutamicibacter</taxon>
    </lineage>
</organism>
<reference evidence="1 2" key="1">
    <citation type="submission" date="2021-03" db="EMBL/GenBank/DDBJ databases">
        <title>Sequencing the genomes of 1000 actinobacteria strains.</title>
        <authorList>
            <person name="Klenk H.-P."/>
        </authorList>
    </citation>
    <scope>NUCLEOTIDE SEQUENCE [LARGE SCALE GENOMIC DNA]</scope>
    <source>
        <strain evidence="1 2">DSM 15797</strain>
    </source>
</reference>
<evidence type="ECO:0000313" key="1">
    <source>
        <dbReference type="EMBL" id="MBP2385629.1"/>
    </source>
</evidence>
<gene>
    <name evidence="1" type="ORF">JOF47_001140</name>
</gene>
<comment type="caution">
    <text evidence="1">The sequence shown here is derived from an EMBL/GenBank/DDBJ whole genome shotgun (WGS) entry which is preliminary data.</text>
</comment>
<dbReference type="Proteomes" id="UP001296993">
    <property type="component" value="Unassembled WGS sequence"/>
</dbReference>
<sequence length="94" mass="10667">MPALLDAGYETPIRGGSAREDGLLTLGCPDYDYLAHIERIERRPIARAALEELSAWFTWLRRGERFCDGRIAESLESGRVRELITRLLELSPAH</sequence>
<protein>
    <submittedName>
        <fullName evidence="1">Uncharacterized protein</fullName>
    </submittedName>
</protein>
<dbReference type="InterPro" id="IPR045425">
    <property type="entry name" value="DUF6508"/>
</dbReference>